<dbReference type="GO" id="GO:0071555">
    <property type="term" value="P:cell wall organization"/>
    <property type="evidence" value="ECO:0007669"/>
    <property type="project" value="UniProtKB-KW"/>
</dbReference>
<keyword evidence="5 7" id="KW-0456">Lyase</keyword>
<keyword evidence="3 7" id="KW-1133">Transmembrane helix</keyword>
<evidence type="ECO:0000313" key="10">
    <source>
        <dbReference type="Proteomes" id="UP001515100"/>
    </source>
</evidence>
<evidence type="ECO:0000256" key="7">
    <source>
        <dbReference type="HAMAP-Rule" id="MF_02065"/>
    </source>
</evidence>
<comment type="caution">
    <text evidence="9">The sequence shown here is derived from an EMBL/GenBank/DDBJ whole genome shotgun (WGS) entry which is preliminary data.</text>
</comment>
<dbReference type="Gene3D" id="3.30.1490.480">
    <property type="entry name" value="Endolytic murein transglycosylase"/>
    <property type="match status" value="1"/>
</dbReference>
<gene>
    <name evidence="7 9" type="primary">mltG</name>
    <name evidence="9" type="ORF">ESP62_012020</name>
</gene>
<dbReference type="OrthoDB" id="9814591at2"/>
<feature type="transmembrane region" description="Helical" evidence="7">
    <location>
        <begin position="39"/>
        <end position="57"/>
    </location>
</feature>
<comment type="subcellular location">
    <subcellularLocation>
        <location evidence="7">Cell membrane</location>
        <topology evidence="7">Single-pass membrane protein</topology>
    </subcellularLocation>
</comment>
<evidence type="ECO:0000256" key="1">
    <source>
        <dbReference type="ARBA" id="ARBA00022475"/>
    </source>
</evidence>
<comment type="similarity">
    <text evidence="7">Belongs to the transglycosylase MltG family.</text>
</comment>
<dbReference type="Proteomes" id="UP001515100">
    <property type="component" value="Unassembled WGS sequence"/>
</dbReference>
<evidence type="ECO:0000256" key="2">
    <source>
        <dbReference type="ARBA" id="ARBA00022692"/>
    </source>
</evidence>
<keyword evidence="4 7" id="KW-0472">Membrane</keyword>
<evidence type="ECO:0000256" key="4">
    <source>
        <dbReference type="ARBA" id="ARBA00023136"/>
    </source>
</evidence>
<accession>A0A641AJY8</accession>
<evidence type="ECO:0000256" key="6">
    <source>
        <dbReference type="ARBA" id="ARBA00023316"/>
    </source>
</evidence>
<evidence type="ECO:0000256" key="8">
    <source>
        <dbReference type="SAM" id="MobiDB-lite"/>
    </source>
</evidence>
<dbReference type="PANTHER" id="PTHR30518:SF2">
    <property type="entry name" value="ENDOLYTIC MUREIN TRANSGLYCOSYLASE"/>
    <property type="match status" value="1"/>
</dbReference>
<dbReference type="InterPro" id="IPR003770">
    <property type="entry name" value="MLTG-like"/>
</dbReference>
<dbReference type="EC" id="4.2.2.29" evidence="7"/>
<dbReference type="NCBIfam" id="TIGR00247">
    <property type="entry name" value="endolytic transglycosylase MltG"/>
    <property type="match status" value="1"/>
</dbReference>
<dbReference type="CDD" id="cd08010">
    <property type="entry name" value="MltG_like"/>
    <property type="match status" value="1"/>
</dbReference>
<dbReference type="EMBL" id="SDPP02000003">
    <property type="protein sequence ID" value="KAA1376161.1"/>
    <property type="molecule type" value="Genomic_DNA"/>
</dbReference>
<dbReference type="Gene3D" id="3.30.160.60">
    <property type="entry name" value="Classic Zinc Finger"/>
    <property type="match status" value="1"/>
</dbReference>
<keyword evidence="1 7" id="KW-1003">Cell membrane</keyword>
<evidence type="ECO:0000313" key="9">
    <source>
        <dbReference type="EMBL" id="KAA1376161.1"/>
    </source>
</evidence>
<organism evidence="9 10">
    <name type="scientific">Aeromicrobium fastidiosum</name>
    <dbReference type="NCBI Taxonomy" id="52699"/>
    <lineage>
        <taxon>Bacteria</taxon>
        <taxon>Bacillati</taxon>
        <taxon>Actinomycetota</taxon>
        <taxon>Actinomycetes</taxon>
        <taxon>Propionibacteriales</taxon>
        <taxon>Nocardioidaceae</taxon>
        <taxon>Aeromicrobium</taxon>
    </lineage>
</organism>
<evidence type="ECO:0000256" key="3">
    <source>
        <dbReference type="ARBA" id="ARBA00022989"/>
    </source>
</evidence>
<dbReference type="Pfam" id="PF02618">
    <property type="entry name" value="YceG"/>
    <property type="match status" value="1"/>
</dbReference>
<dbReference type="GO" id="GO:0008932">
    <property type="term" value="F:lytic endotransglycosylase activity"/>
    <property type="evidence" value="ECO:0007669"/>
    <property type="project" value="UniProtKB-UniRule"/>
</dbReference>
<protein>
    <recommendedName>
        <fullName evidence="7">Endolytic murein transglycosylase</fullName>
        <ecNumber evidence="7">4.2.2.29</ecNumber>
    </recommendedName>
    <alternativeName>
        <fullName evidence="7">Peptidoglycan lytic transglycosylase</fullName>
    </alternativeName>
    <alternativeName>
        <fullName evidence="7">Peptidoglycan polymerization terminase</fullName>
    </alternativeName>
</protein>
<keyword evidence="6 7" id="KW-0961">Cell wall biogenesis/degradation</keyword>
<feature type="region of interest" description="Disordered" evidence="8">
    <location>
        <begin position="1"/>
        <end position="32"/>
    </location>
</feature>
<dbReference type="AlphaFoldDB" id="A0A641AJY8"/>
<name>A0A641AJY8_9ACTN</name>
<comment type="catalytic activity">
    <reaction evidence="7">
        <text>a peptidoglycan chain = a peptidoglycan chain with N-acetyl-1,6-anhydromuramyl-[peptide] at the reducing end + a peptidoglycan chain with N-acetylglucosamine at the non-reducing end.</text>
        <dbReference type="EC" id="4.2.2.29"/>
    </reaction>
</comment>
<dbReference type="GO" id="GO:0009252">
    <property type="term" value="P:peptidoglycan biosynthetic process"/>
    <property type="evidence" value="ECO:0007669"/>
    <property type="project" value="UniProtKB-UniRule"/>
</dbReference>
<keyword evidence="10" id="KW-1185">Reference proteome</keyword>
<reference evidence="9" key="1">
    <citation type="submission" date="2019-09" db="EMBL/GenBank/DDBJ databases">
        <authorList>
            <person name="Li J."/>
        </authorList>
    </citation>
    <scope>NUCLEOTIDE SEQUENCE [LARGE SCALE GENOMIC DNA]</scope>
    <source>
        <strain evidence="9">NRBC 14897</strain>
    </source>
</reference>
<sequence length="385" mass="40875">MSNSGLDLVTGGPDEPAGPTGPGRRRAETPPRKPWGRRIVALVVVVVLVLAVVWVGGKVKDRFFSTAEDYAGQGSGSVTVQIPDGAGGQQIATILKEAGVVKSAEAFYQLSLSDNRFMSVQAGYFSLRKEMSSDAALGALIDKGNRVEGKVTIPEGARVDQVVDIIAANTEISKADLEAVLKDPAELDLPAVAQGNPEGYLFPATYEVPPGTTAVQLLQQMTAKTVAVATDLDISTRAKALGYTGEQILTVASILEYEANNDDDYPKVARVLYNRLDAGMPLQLDSTVSYVSGRKGDVFTTPEERNAESAYNTYQNQGLPPGPIGSPGEKTIEAALNPADGSWLYFVAVNLETGKTVFSDTFAEHNRAVAQLQEYCKTAPDGVCG</sequence>
<keyword evidence="2 7" id="KW-0812">Transmembrane</keyword>
<evidence type="ECO:0000256" key="5">
    <source>
        <dbReference type="ARBA" id="ARBA00023239"/>
    </source>
</evidence>
<dbReference type="GO" id="GO:0005886">
    <property type="term" value="C:plasma membrane"/>
    <property type="evidence" value="ECO:0007669"/>
    <property type="project" value="UniProtKB-SubCell"/>
</dbReference>
<dbReference type="PANTHER" id="PTHR30518">
    <property type="entry name" value="ENDOLYTIC MUREIN TRANSGLYCOSYLASE"/>
    <property type="match status" value="1"/>
</dbReference>
<dbReference type="HAMAP" id="MF_02065">
    <property type="entry name" value="MltG"/>
    <property type="match status" value="1"/>
</dbReference>
<proteinExistence type="inferred from homology"/>
<comment type="function">
    <text evidence="7">Functions as a peptidoglycan terminase that cleaves nascent peptidoglycan strands endolytically to terminate their elongation.</text>
</comment>
<dbReference type="RefSeq" id="WP_129183924.1">
    <property type="nucleotide sequence ID" value="NZ_JAGIOG010000001.1"/>
</dbReference>
<feature type="site" description="Important for catalytic activity" evidence="7">
    <location>
        <position position="258"/>
    </location>
</feature>